<dbReference type="EMBL" id="CP063849">
    <property type="protein sequence ID" value="QOY87459.1"/>
    <property type="molecule type" value="Genomic_DNA"/>
</dbReference>
<dbReference type="RefSeq" id="WP_194449128.1">
    <property type="nucleotide sequence ID" value="NZ_CP063849.1"/>
</dbReference>
<sequence>MLVHPRQPKFENLIVSRTKLAACPDRGAKLRSAVEAEMLFAQTSGAMVVEVGGWVLSEQMRGTAEAVRLALGVWAWGRLLGGAIGIATATTRNHSAHILGRIGGRPLEYRGEVIPKYFEPKYGCDIQIMRFKSDSYSDRFAPIVDSMTAELIQSTVLSAGKPAGRFTPALGAGLHIPPAELAFAGLAN</sequence>
<evidence type="ECO:0000313" key="1">
    <source>
        <dbReference type="EMBL" id="QOY87459.1"/>
    </source>
</evidence>
<proteinExistence type="predicted"/>
<dbReference type="Proteomes" id="UP000593892">
    <property type="component" value="Chromosome"/>
</dbReference>
<dbReference type="AlphaFoldDB" id="A0A7S7SJP5"/>
<evidence type="ECO:0000313" key="2">
    <source>
        <dbReference type="Proteomes" id="UP000593892"/>
    </source>
</evidence>
<reference evidence="1 2" key="1">
    <citation type="submission" date="2020-10" db="EMBL/GenBank/DDBJ databases">
        <title>Complete genome sequence of Paludibaculum fermentans P105T, a facultatively anaerobic acidobacterium capable of dissimilatory Fe(III) reduction.</title>
        <authorList>
            <person name="Dedysh S.N."/>
            <person name="Beletsky A.V."/>
            <person name="Kulichevskaya I.S."/>
            <person name="Mardanov A.V."/>
            <person name="Ravin N.V."/>
        </authorList>
    </citation>
    <scope>NUCLEOTIDE SEQUENCE [LARGE SCALE GENOMIC DNA]</scope>
    <source>
        <strain evidence="1 2">P105</strain>
    </source>
</reference>
<name>A0A7S7SJP5_PALFE</name>
<protein>
    <submittedName>
        <fullName evidence="1">Uncharacterized protein</fullName>
    </submittedName>
</protein>
<gene>
    <name evidence="1" type="ORF">IRI77_32660</name>
</gene>
<keyword evidence="2" id="KW-1185">Reference proteome</keyword>
<organism evidence="1 2">
    <name type="scientific">Paludibaculum fermentans</name>
    <dbReference type="NCBI Taxonomy" id="1473598"/>
    <lineage>
        <taxon>Bacteria</taxon>
        <taxon>Pseudomonadati</taxon>
        <taxon>Acidobacteriota</taxon>
        <taxon>Terriglobia</taxon>
        <taxon>Bryobacterales</taxon>
        <taxon>Bryobacteraceae</taxon>
        <taxon>Paludibaculum</taxon>
    </lineage>
</organism>
<accession>A0A7S7SJP5</accession>
<dbReference type="KEGG" id="pfer:IRI77_32660"/>